<dbReference type="EMBL" id="CP045906">
    <property type="protein sequence ID" value="QQP35022.1"/>
    <property type="molecule type" value="Genomic_DNA"/>
</dbReference>
<sequence>MNHISPRAVDDINVARANIKALALAGHSTAFIVKAINYSQASVHKVYRAIRDKDGKANMYIRT</sequence>
<name>A0A7T8JTX5_CALRO</name>
<proteinExistence type="predicted"/>
<dbReference type="Proteomes" id="UP000595437">
    <property type="component" value="Chromosome 17"/>
</dbReference>
<accession>A0A7T8JTX5</accession>
<feature type="non-terminal residue" evidence="1">
    <location>
        <position position="63"/>
    </location>
</feature>
<organism evidence="1 2">
    <name type="scientific">Caligus rogercresseyi</name>
    <name type="common">Sea louse</name>
    <dbReference type="NCBI Taxonomy" id="217165"/>
    <lineage>
        <taxon>Eukaryota</taxon>
        <taxon>Metazoa</taxon>
        <taxon>Ecdysozoa</taxon>
        <taxon>Arthropoda</taxon>
        <taxon>Crustacea</taxon>
        <taxon>Multicrustacea</taxon>
        <taxon>Hexanauplia</taxon>
        <taxon>Copepoda</taxon>
        <taxon>Siphonostomatoida</taxon>
        <taxon>Caligidae</taxon>
        <taxon>Caligus</taxon>
    </lineage>
</organism>
<gene>
    <name evidence="1" type="ORF">FKW44_023121</name>
</gene>
<evidence type="ECO:0000313" key="1">
    <source>
        <dbReference type="EMBL" id="QQP35022.1"/>
    </source>
</evidence>
<keyword evidence="2" id="KW-1185">Reference proteome</keyword>
<protein>
    <submittedName>
        <fullName evidence="1">Uncharacterized protein</fullName>
    </submittedName>
</protein>
<reference evidence="2" key="1">
    <citation type="submission" date="2021-01" db="EMBL/GenBank/DDBJ databases">
        <title>Caligus Genome Assembly.</title>
        <authorList>
            <person name="Gallardo-Escarate C."/>
        </authorList>
    </citation>
    <scope>NUCLEOTIDE SEQUENCE [LARGE SCALE GENOMIC DNA]</scope>
</reference>
<evidence type="ECO:0000313" key="2">
    <source>
        <dbReference type="Proteomes" id="UP000595437"/>
    </source>
</evidence>
<dbReference type="AlphaFoldDB" id="A0A7T8JTX5"/>